<keyword evidence="1" id="KW-1133">Transmembrane helix</keyword>
<accession>A0A139BUI1</accession>
<protein>
    <submittedName>
        <fullName evidence="2">Uncharacterized protein</fullName>
    </submittedName>
</protein>
<comment type="caution">
    <text evidence="2">The sequence shown here is derived from an EMBL/GenBank/DDBJ whole genome shotgun (WGS) entry which is preliminary data.</text>
</comment>
<proteinExistence type="predicted"/>
<reference evidence="2 3" key="1">
    <citation type="submission" date="2016-02" db="EMBL/GenBank/DDBJ databases">
        <authorList>
            <person name="Wen L."/>
            <person name="He K."/>
            <person name="Yang H."/>
        </authorList>
    </citation>
    <scope>NUCLEOTIDE SEQUENCE [LARGE SCALE GENOMIC DNA]</scope>
    <source>
        <strain evidence="2">ShG14-8</strain>
    </source>
</reference>
<evidence type="ECO:0000313" key="3">
    <source>
        <dbReference type="Proteomes" id="UP000070578"/>
    </source>
</evidence>
<evidence type="ECO:0000256" key="1">
    <source>
        <dbReference type="SAM" id="Phobius"/>
    </source>
</evidence>
<sequence>MCKAGWIALVQASSVNEPGARRPVAGFVLLQARCLGIAVSGDHPTANTGITRPTLILAFQSHFSAAMGYDSPSAACLAGLALYYERFIMDSKTRTLVLSVAVSVVLWLLGGFVFNHTLGIISVFVSIALIGLAAGNMMNTPELAHGGEKE</sequence>
<reference evidence="2 3" key="2">
    <citation type="submission" date="2016-03" db="EMBL/GenBank/DDBJ databases">
        <title>New uncultured bacterium of the family Gallionellaceae from acid mine drainage: description and reconstruction of genome based on metagenomic analysis of microbial community.</title>
        <authorList>
            <person name="Kadnikov V."/>
            <person name="Ivasenko D."/>
            <person name="Beletsky A."/>
            <person name="Mardanov A."/>
            <person name="Danilova E."/>
            <person name="Pimenov N."/>
            <person name="Karnachuk O."/>
            <person name="Ravin N."/>
        </authorList>
    </citation>
    <scope>NUCLEOTIDE SEQUENCE [LARGE SCALE GENOMIC DNA]</scope>
    <source>
        <strain evidence="2">ShG14-8</strain>
    </source>
</reference>
<dbReference type="AlphaFoldDB" id="A0A139BUI1"/>
<feature type="transmembrane region" description="Helical" evidence="1">
    <location>
        <begin position="120"/>
        <end position="139"/>
    </location>
</feature>
<gene>
    <name evidence="2" type="ORF">AWT59_1224</name>
</gene>
<evidence type="ECO:0000313" key="2">
    <source>
        <dbReference type="EMBL" id="KXS32629.1"/>
    </source>
</evidence>
<dbReference type="Proteomes" id="UP000070578">
    <property type="component" value="Unassembled WGS sequence"/>
</dbReference>
<feature type="transmembrane region" description="Helical" evidence="1">
    <location>
        <begin position="96"/>
        <end position="114"/>
    </location>
</feature>
<dbReference type="EMBL" id="LSLI01000023">
    <property type="protein sequence ID" value="KXS32629.1"/>
    <property type="molecule type" value="Genomic_DNA"/>
</dbReference>
<organism evidence="2 3">
    <name type="scientific">Candidatus Gallionella acididurans</name>
    <dbReference type="NCBI Taxonomy" id="1796491"/>
    <lineage>
        <taxon>Bacteria</taxon>
        <taxon>Pseudomonadati</taxon>
        <taxon>Pseudomonadota</taxon>
        <taxon>Betaproteobacteria</taxon>
        <taxon>Nitrosomonadales</taxon>
        <taxon>Gallionellaceae</taxon>
        <taxon>Gallionella</taxon>
    </lineage>
</organism>
<keyword evidence="1" id="KW-0472">Membrane</keyword>
<name>A0A139BUI1_9PROT</name>
<keyword evidence="1" id="KW-0812">Transmembrane</keyword>